<dbReference type="Proteomes" id="UP000623687">
    <property type="component" value="Unassembled WGS sequence"/>
</dbReference>
<dbReference type="InterPro" id="IPR051350">
    <property type="entry name" value="WD_repeat-ST_regulator"/>
</dbReference>
<feature type="region of interest" description="Disordered" evidence="4">
    <location>
        <begin position="1010"/>
        <end position="1053"/>
    </location>
</feature>
<proteinExistence type="predicted"/>
<feature type="region of interest" description="Disordered" evidence="4">
    <location>
        <begin position="511"/>
        <end position="606"/>
    </location>
</feature>
<evidence type="ECO:0000256" key="2">
    <source>
        <dbReference type="ARBA" id="ARBA00022737"/>
    </source>
</evidence>
<dbReference type="InterPro" id="IPR001680">
    <property type="entry name" value="WD40_rpt"/>
</dbReference>
<feature type="compositionally biased region" description="Polar residues" evidence="4">
    <location>
        <begin position="526"/>
        <end position="541"/>
    </location>
</feature>
<evidence type="ECO:0000256" key="3">
    <source>
        <dbReference type="PROSITE-ProRule" id="PRU00221"/>
    </source>
</evidence>
<organism evidence="6 7">
    <name type="scientific">Pleurotus ostreatus</name>
    <name type="common">Oyster mushroom</name>
    <name type="synonym">White-rot fungus</name>
    <dbReference type="NCBI Taxonomy" id="5322"/>
    <lineage>
        <taxon>Eukaryota</taxon>
        <taxon>Fungi</taxon>
        <taxon>Dikarya</taxon>
        <taxon>Basidiomycota</taxon>
        <taxon>Agaricomycotina</taxon>
        <taxon>Agaricomycetes</taxon>
        <taxon>Agaricomycetidae</taxon>
        <taxon>Agaricales</taxon>
        <taxon>Pleurotineae</taxon>
        <taxon>Pleurotaceae</taxon>
        <taxon>Pleurotus</taxon>
    </lineage>
</organism>
<dbReference type="VEuPathDB" id="FungiDB:PC9H_008638"/>
<dbReference type="GO" id="GO:0043161">
    <property type="term" value="P:proteasome-mediated ubiquitin-dependent protein catabolic process"/>
    <property type="evidence" value="ECO:0007669"/>
    <property type="project" value="TreeGrafter"/>
</dbReference>
<dbReference type="RefSeq" id="XP_036629574.1">
    <property type="nucleotide sequence ID" value="XM_036778146.1"/>
</dbReference>
<feature type="transmembrane region" description="Helical" evidence="5">
    <location>
        <begin position="343"/>
        <end position="364"/>
    </location>
</feature>
<reference evidence="6" key="1">
    <citation type="submission" date="2019-07" db="EMBL/GenBank/DDBJ databases">
        <authorList>
            <person name="Palmer J.M."/>
        </authorList>
    </citation>
    <scope>NUCLEOTIDE SEQUENCE</scope>
    <source>
        <strain evidence="6">PC9</strain>
    </source>
</reference>
<evidence type="ECO:0000256" key="1">
    <source>
        <dbReference type="ARBA" id="ARBA00022574"/>
    </source>
</evidence>
<dbReference type="SMART" id="SM00320">
    <property type="entry name" value="WD40"/>
    <property type="match status" value="4"/>
</dbReference>
<evidence type="ECO:0000256" key="5">
    <source>
        <dbReference type="SAM" id="Phobius"/>
    </source>
</evidence>
<dbReference type="SUPFAM" id="SSF50952">
    <property type="entry name" value="Soluble quinoprotein glucose dehydrogenase"/>
    <property type="match status" value="1"/>
</dbReference>
<dbReference type="InterPro" id="IPR011041">
    <property type="entry name" value="Quinoprot_gluc/sorb_DH_b-prop"/>
</dbReference>
<feature type="repeat" description="WD" evidence="3">
    <location>
        <begin position="686"/>
        <end position="719"/>
    </location>
</feature>
<accession>A0A8H7DQG4</accession>
<feature type="compositionally biased region" description="Polar residues" evidence="4">
    <location>
        <begin position="19"/>
        <end position="30"/>
    </location>
</feature>
<comment type="caution">
    <text evidence="6">The sequence shown here is derived from an EMBL/GenBank/DDBJ whole genome shotgun (WGS) entry which is preliminary data.</text>
</comment>
<dbReference type="GeneID" id="59378456"/>
<keyword evidence="7" id="KW-1185">Reference proteome</keyword>
<evidence type="ECO:0008006" key="8">
    <source>
        <dbReference type="Google" id="ProtNLM"/>
    </source>
</evidence>
<name>A0A8H7DQG4_PLEOS</name>
<feature type="region of interest" description="Disordered" evidence="4">
    <location>
        <begin position="623"/>
        <end position="652"/>
    </location>
</feature>
<evidence type="ECO:0000256" key="4">
    <source>
        <dbReference type="SAM" id="MobiDB-lite"/>
    </source>
</evidence>
<dbReference type="EMBL" id="JACETU010000006">
    <property type="protein sequence ID" value="KAF7426270.1"/>
    <property type="molecule type" value="Genomic_DNA"/>
</dbReference>
<dbReference type="OrthoDB" id="972532at2759"/>
<feature type="transmembrane region" description="Helical" evidence="5">
    <location>
        <begin position="306"/>
        <end position="328"/>
    </location>
</feature>
<keyword evidence="5" id="KW-0472">Membrane</keyword>
<evidence type="ECO:0000313" key="6">
    <source>
        <dbReference type="EMBL" id="KAF7426270.1"/>
    </source>
</evidence>
<dbReference type="Pfam" id="PF00400">
    <property type="entry name" value="WD40"/>
    <property type="match status" value="2"/>
</dbReference>
<dbReference type="Gene3D" id="2.130.10.10">
    <property type="entry name" value="YVTN repeat-like/Quinoprotein amine dehydrogenase"/>
    <property type="match status" value="2"/>
</dbReference>
<evidence type="ECO:0000313" key="7">
    <source>
        <dbReference type="Proteomes" id="UP000623687"/>
    </source>
</evidence>
<dbReference type="PANTHER" id="PTHR22838:SF0">
    <property type="entry name" value="WD REPEAT-CONTAINING PROTEIN 26"/>
    <property type="match status" value="1"/>
</dbReference>
<dbReference type="InterPro" id="IPR015943">
    <property type="entry name" value="WD40/YVTN_repeat-like_dom_sf"/>
</dbReference>
<feature type="compositionally biased region" description="Polar residues" evidence="4">
    <location>
        <begin position="564"/>
        <end position="587"/>
    </location>
</feature>
<protein>
    <recommendedName>
        <fullName evidence="8">WD40 repeat-like protein</fullName>
    </recommendedName>
</protein>
<dbReference type="PANTHER" id="PTHR22838">
    <property type="entry name" value="WD REPEAT PROTEIN 26-RELATED"/>
    <property type="match status" value="1"/>
</dbReference>
<feature type="region of interest" description="Disordered" evidence="4">
    <location>
        <begin position="1"/>
        <end position="31"/>
    </location>
</feature>
<feature type="compositionally biased region" description="Pro residues" evidence="4">
    <location>
        <begin position="1"/>
        <end position="12"/>
    </location>
</feature>
<feature type="compositionally biased region" description="Basic and acidic residues" evidence="4">
    <location>
        <begin position="1013"/>
        <end position="1026"/>
    </location>
</feature>
<dbReference type="PROSITE" id="PS50082">
    <property type="entry name" value="WD_REPEATS_2"/>
    <property type="match status" value="1"/>
</dbReference>
<dbReference type="AlphaFoldDB" id="A0A8H7DQG4"/>
<keyword evidence="5" id="KW-0812">Transmembrane</keyword>
<keyword evidence="1 3" id="KW-0853">WD repeat</keyword>
<sequence length="1112" mass="123348">MTPRPQLPPLAPTDPIMEANTTPLRQATSSNRRETIMSLVEMLLRGDEASMPGLNSQPNFEDDRDVPTVDEHHQVLGAETFNKFQKRILNLDKELRNFANAARQLGSSVAILSSAFHLRVRIAQILFLFRENAADLFPRKIARKERETPINPNHKLLQRGRRLTKRYKPPPNVARPIIKEDLDVEDFPHQLESLGVDVTTFLDCLNEFPEFTDEAVNASILSFEADLKYWASCLREYQGQFKFPAVQRYIHDLASEMGEHMDSITATLSMFIEIGTQALLIVNSSGNNPVGVPTIRFAQKHGATNLLNLSTVATFFSAVTATTLQFSYELPSEDPVAVSVNCFWFLSMVFSIAAAVNSLLGLTWKQAMYRSPGHRVPWWVLIWIKRSPLVFLVMSVACFSIGLCCFAYASKQAHVTSTITTVFTAITSFGLMAVSAWFASERWIFLRHKGRKWLGDVLIEVRDQFYQAPGVVPVRKVFKGIRVRIRRAGSALRRVSEKTITKLSMASQTSIAGDGADDVEGGSLPTVHTHQRALSPTSHPQRTYYSSTRTSNDNNNTSPITEKPFTSSPFQSPTLSEKNGVVTTPTDGTLAPPTSPASLDAPSRGKQLWRNALRTVKMKSAMSAATMGPMPRATPHRQRTASSGGGSGTGGKFNMMHEQMKHPILMRSRLASLVPKLKCLAPLQDLAAHQALVRHLQFSPDGKYLATSSWDRTSIIFRVADPTNNPRVLAHPKGFVGQVAWSPNGNLLLTKLTSGIKVWTEDGVCKKTIDRNTMVESITWCPDGKSFMSVESSEVVKLNLQGTILDTYHFGNMKLHDVGVTQDSIRLIGVGPLLQSPTGLSPSKSRVEKRLVVYNMQTQSIENQTPVFNEVRDITLSYNAKHGTVALISYENKAPPQLWRLKMIKDRDNTSVVTARLELRHTYMPKCPVDFAGPSYFGGKKDELVLCAGKAGDIHIWDSESGSLLHHVRAQVLGGDLTCIAWNHAADDPFMFATGSHDGAVRLWSQHPEAPLDQEHLPDDDYDTRLMDGTLPRSSSPLEFDLERPDSQATHHDYDSQYTFDSAFPLNDYGNLPNGSGHVAYGSELSQQSRERMVAFAPAPANGPPTRSATLD</sequence>
<feature type="transmembrane region" description="Helical" evidence="5">
    <location>
        <begin position="389"/>
        <end position="409"/>
    </location>
</feature>
<feature type="compositionally biased region" description="Basic and acidic residues" evidence="4">
    <location>
        <begin position="1041"/>
        <end position="1053"/>
    </location>
</feature>
<keyword evidence="5" id="KW-1133">Transmembrane helix</keyword>
<feature type="compositionally biased region" description="Low complexity" evidence="4">
    <location>
        <begin position="542"/>
        <end position="558"/>
    </location>
</feature>
<gene>
    <name evidence="6" type="ORF">PC9H_008638</name>
</gene>
<keyword evidence="2" id="KW-0677">Repeat</keyword>
<dbReference type="GO" id="GO:0034657">
    <property type="term" value="C:GID complex"/>
    <property type="evidence" value="ECO:0007669"/>
    <property type="project" value="TreeGrafter"/>
</dbReference>
<feature type="transmembrane region" description="Helical" evidence="5">
    <location>
        <begin position="415"/>
        <end position="439"/>
    </location>
</feature>